<sequence length="132" mass="13514">MTQLTVVKDSKLADKAGVPQIGNRGSAVTAAAATTYAAPVVTAANPTAPAAYSAVTNMTNPVTKAEGETLSAALEALRDEVALYELQISAIIVDNAATLVELDDLNDTVVLLITALNAAVERLEAHGLIANN</sequence>
<name>A0A0F9D1E5_9ZZZZ</name>
<accession>A0A0F9D1E5</accession>
<protein>
    <submittedName>
        <fullName evidence="1">Uncharacterized protein</fullName>
    </submittedName>
</protein>
<dbReference type="EMBL" id="LAZR01041575">
    <property type="protein sequence ID" value="KKL11621.1"/>
    <property type="molecule type" value="Genomic_DNA"/>
</dbReference>
<evidence type="ECO:0000313" key="1">
    <source>
        <dbReference type="EMBL" id="KKL11621.1"/>
    </source>
</evidence>
<dbReference type="AlphaFoldDB" id="A0A0F9D1E5"/>
<proteinExistence type="predicted"/>
<reference evidence="1" key="1">
    <citation type="journal article" date="2015" name="Nature">
        <title>Complex archaea that bridge the gap between prokaryotes and eukaryotes.</title>
        <authorList>
            <person name="Spang A."/>
            <person name="Saw J.H."/>
            <person name="Jorgensen S.L."/>
            <person name="Zaremba-Niedzwiedzka K."/>
            <person name="Martijn J."/>
            <person name="Lind A.E."/>
            <person name="van Eijk R."/>
            <person name="Schleper C."/>
            <person name="Guy L."/>
            <person name="Ettema T.J."/>
        </authorList>
    </citation>
    <scope>NUCLEOTIDE SEQUENCE</scope>
</reference>
<comment type="caution">
    <text evidence="1">The sequence shown here is derived from an EMBL/GenBank/DDBJ whole genome shotgun (WGS) entry which is preliminary data.</text>
</comment>
<organism evidence="1">
    <name type="scientific">marine sediment metagenome</name>
    <dbReference type="NCBI Taxonomy" id="412755"/>
    <lineage>
        <taxon>unclassified sequences</taxon>
        <taxon>metagenomes</taxon>
        <taxon>ecological metagenomes</taxon>
    </lineage>
</organism>
<gene>
    <name evidence="1" type="ORF">LCGC14_2543970</name>
</gene>